<organism evidence="3 4">
    <name type="scientific">Larkinella arboricola</name>
    <dbReference type="NCBI Taxonomy" id="643671"/>
    <lineage>
        <taxon>Bacteria</taxon>
        <taxon>Pseudomonadati</taxon>
        <taxon>Bacteroidota</taxon>
        <taxon>Cytophagia</taxon>
        <taxon>Cytophagales</taxon>
        <taxon>Spirosomataceae</taxon>
        <taxon>Larkinella</taxon>
    </lineage>
</organism>
<dbReference type="RefSeq" id="WP_111631491.1">
    <property type="nucleotide sequence ID" value="NZ_QLMC01000013.1"/>
</dbReference>
<dbReference type="Proteomes" id="UP000248790">
    <property type="component" value="Unassembled WGS sequence"/>
</dbReference>
<keyword evidence="1" id="KW-0732">Signal</keyword>
<gene>
    <name evidence="3" type="ORF">LX87_05490</name>
</gene>
<reference evidence="3 4" key="1">
    <citation type="submission" date="2018-06" db="EMBL/GenBank/DDBJ databases">
        <title>Genomic Encyclopedia of Archaeal and Bacterial Type Strains, Phase II (KMG-II): from individual species to whole genera.</title>
        <authorList>
            <person name="Goeker M."/>
        </authorList>
    </citation>
    <scope>NUCLEOTIDE SEQUENCE [LARGE SCALE GENOMIC DNA]</scope>
    <source>
        <strain evidence="3 4">DSM 21851</strain>
    </source>
</reference>
<comment type="caution">
    <text evidence="3">The sequence shown here is derived from an EMBL/GenBank/DDBJ whole genome shotgun (WGS) entry which is preliminary data.</text>
</comment>
<evidence type="ECO:0000313" key="4">
    <source>
        <dbReference type="Proteomes" id="UP000248790"/>
    </source>
</evidence>
<feature type="domain" description="Glycoside hydrolase 123 catalytic" evidence="2">
    <location>
        <begin position="345"/>
        <end position="578"/>
    </location>
</feature>
<accession>A0A327WLD1</accession>
<name>A0A327WLD1_LARAB</name>
<proteinExistence type="predicted"/>
<sequence>MKKIILFLTLTLCFSGWASGGPSDWSIAVIPSSVRLDPVTHRVYDAPYGESRKADELLSSNWIYNGNTVSLKAARGEYISFQLVLTNRSKEALKGIHVSMQPFQSGGTSFANAPELFLEWSVQVKTPTTGYPQATLGNGWYPDALIPFSAIQQGTVPPKGIWTYPLQLPDFNNRIENQRSQFFWVDQYIPFDRKQAPPGRYTSTISVVIDGVTKSIPVQLDVWDFAIPNENRLKASLQHEEFVSTMTEKEELEIYQLMKRNRVSVMDPTYKPVLTQKAGGNTINWTAFDRRLKKYLTGAAFTKQYGYEYGPGYGTPIETFLLPFDVYGKHETLGWPDVGKPNVERNPANKAMYTDVIRQVRAHLKPLVNPKTTDLTVYLDGLDESYFPEAWDRMKYYGNLFKKEYPEAQFRVDGSYNDTAMKVIDQSISAWAVHTIDFDEQRMADYTKKGVNQWLYGPMIYESKVNSWVGSSTFTDLPLVNDRAISWSVWKYKAHSWISWGIGAGWKAAWYDTETWKSANDGGHDNGNAEGYDHKKMNGNALLIYSPGIIPNVNVAAPSIRLKTMRNGVQEYEYMRLLAGLDKNERRVTPLVNDVIGRPFGDQSVGKLDVWSYDPELWDRKRLELGELINQSSKNK</sequence>
<feature type="signal peptide" evidence="1">
    <location>
        <begin position="1"/>
        <end position="18"/>
    </location>
</feature>
<feature type="chain" id="PRO_5016428044" evidence="1">
    <location>
        <begin position="19"/>
        <end position="636"/>
    </location>
</feature>
<dbReference type="InterPro" id="IPR025150">
    <property type="entry name" value="GH123_cat"/>
</dbReference>
<dbReference type="AlphaFoldDB" id="A0A327WLD1"/>
<keyword evidence="4" id="KW-1185">Reference proteome</keyword>
<dbReference type="EMBL" id="QLMC01000013">
    <property type="protein sequence ID" value="RAJ90692.1"/>
    <property type="molecule type" value="Genomic_DNA"/>
</dbReference>
<evidence type="ECO:0000313" key="3">
    <source>
        <dbReference type="EMBL" id="RAJ90692.1"/>
    </source>
</evidence>
<dbReference type="OrthoDB" id="903930at2"/>
<evidence type="ECO:0000259" key="2">
    <source>
        <dbReference type="Pfam" id="PF13320"/>
    </source>
</evidence>
<dbReference type="Pfam" id="PF13320">
    <property type="entry name" value="GH123_cat"/>
    <property type="match status" value="1"/>
</dbReference>
<protein>
    <submittedName>
        <fullName evidence="3">Uncharacterized protein DUF4091</fullName>
    </submittedName>
</protein>
<evidence type="ECO:0000256" key="1">
    <source>
        <dbReference type="SAM" id="SignalP"/>
    </source>
</evidence>